<dbReference type="Proteomes" id="UP000321734">
    <property type="component" value="Unassembled WGS sequence"/>
</dbReference>
<keyword evidence="2" id="KW-1185">Reference proteome</keyword>
<evidence type="ECO:0000313" key="1">
    <source>
        <dbReference type="EMBL" id="TXE09334.1"/>
    </source>
</evidence>
<organism evidence="1 2">
    <name type="scientific">Gelidibacter salicanalis</name>
    <dbReference type="NCBI Taxonomy" id="291193"/>
    <lineage>
        <taxon>Bacteria</taxon>
        <taxon>Pseudomonadati</taxon>
        <taxon>Bacteroidota</taxon>
        <taxon>Flavobacteriia</taxon>
        <taxon>Flavobacteriales</taxon>
        <taxon>Flavobacteriaceae</taxon>
        <taxon>Gelidibacter</taxon>
    </lineage>
</organism>
<name>A0A5C7AN09_9FLAO</name>
<dbReference type="EMBL" id="VORX01000002">
    <property type="protein sequence ID" value="TXE09334.1"/>
    <property type="molecule type" value="Genomic_DNA"/>
</dbReference>
<reference evidence="1 2" key="1">
    <citation type="submission" date="2019-08" db="EMBL/GenBank/DDBJ databases">
        <title>Genome sequence of Gelidibacter salicanalis IC162T.</title>
        <authorList>
            <person name="Bowman J.P."/>
        </authorList>
    </citation>
    <scope>NUCLEOTIDE SEQUENCE [LARGE SCALE GENOMIC DNA]</scope>
    <source>
        <strain evidence="1 2">IC162</strain>
    </source>
</reference>
<dbReference type="OrthoDB" id="1144234at2"/>
<evidence type="ECO:0000313" key="2">
    <source>
        <dbReference type="Proteomes" id="UP000321734"/>
    </source>
</evidence>
<comment type="caution">
    <text evidence="1">The sequence shown here is derived from an EMBL/GenBank/DDBJ whole genome shotgun (WGS) entry which is preliminary data.</text>
</comment>
<dbReference type="AlphaFoldDB" id="A0A5C7AN09"/>
<gene>
    <name evidence="1" type="ORF">ES711_05240</name>
</gene>
<accession>A0A5C7AN09</accession>
<proteinExistence type="predicted"/>
<sequence>MNTSYRLEQAIKKLYTAFHANTLHPECCQQCAVGNILDNTDAWKHLSDQHGSSRLNYVGIVHQNLGRKFNGYSPLELLNIEATFLRACGYSLPLQKHGKKPKKPQDKHLLFEGLSATISYLCALDGVENVMDYSKLFERKNGQPCHQLDEILA</sequence>
<protein>
    <submittedName>
        <fullName evidence="1">Na(+)-translocating NADH-quinone reductase subunit F</fullName>
    </submittedName>
</protein>
<dbReference type="RefSeq" id="WP_146890977.1">
    <property type="nucleotide sequence ID" value="NZ_VORX01000002.1"/>
</dbReference>